<dbReference type="PANTHER" id="PTHR36063:SF1">
    <property type="entry name" value="ARABIDOPSIS THALIANA GENOMIC DNA, CHROMOSOME 5, P1 CLONE:MOK16"/>
    <property type="match status" value="1"/>
</dbReference>
<proteinExistence type="predicted"/>
<accession>A0A078JAP4</accession>
<name>A0A078JAP4_BRANA</name>
<dbReference type="Proteomes" id="UP000028999">
    <property type="component" value="Unassembled WGS sequence"/>
</dbReference>
<gene>
    <name evidence="1" type="primary">BnaAnng18430D</name>
    <name evidence="1" type="ORF">GSBRNA2T00037732001</name>
</gene>
<dbReference type="EMBL" id="LK034214">
    <property type="protein sequence ID" value="CDY62898.1"/>
    <property type="molecule type" value="Genomic_DNA"/>
</dbReference>
<evidence type="ECO:0000313" key="2">
    <source>
        <dbReference type="Proteomes" id="UP000028999"/>
    </source>
</evidence>
<keyword evidence="2" id="KW-1185">Reference proteome</keyword>
<dbReference type="AlphaFoldDB" id="A0A078JAP4"/>
<protein>
    <submittedName>
        <fullName evidence="1">BnaAnng18430D protein</fullName>
    </submittedName>
</protein>
<dbReference type="Gramene" id="CDY62898">
    <property type="protein sequence ID" value="CDY62898"/>
    <property type="gene ID" value="GSBRNA2T00037732001"/>
</dbReference>
<sequence>MLLETFRLKIKPIVPSKSFRGDRNLTKVKRDVAWWMEAAPPRIIYPEKPSNTPVLETILEERETEEDDQEHDEEDL</sequence>
<dbReference type="PANTHER" id="PTHR36063">
    <property type="entry name" value="ARABIDOPSIS THALIANA GENOMIC DNA, CHROMOSOME 5, P1 CLONE:MOK16"/>
    <property type="match status" value="1"/>
</dbReference>
<organism evidence="1 2">
    <name type="scientific">Brassica napus</name>
    <name type="common">Rape</name>
    <dbReference type="NCBI Taxonomy" id="3708"/>
    <lineage>
        <taxon>Eukaryota</taxon>
        <taxon>Viridiplantae</taxon>
        <taxon>Streptophyta</taxon>
        <taxon>Embryophyta</taxon>
        <taxon>Tracheophyta</taxon>
        <taxon>Spermatophyta</taxon>
        <taxon>Magnoliopsida</taxon>
        <taxon>eudicotyledons</taxon>
        <taxon>Gunneridae</taxon>
        <taxon>Pentapetalae</taxon>
        <taxon>rosids</taxon>
        <taxon>malvids</taxon>
        <taxon>Brassicales</taxon>
        <taxon>Brassicaceae</taxon>
        <taxon>Brassiceae</taxon>
        <taxon>Brassica</taxon>
    </lineage>
</organism>
<evidence type="ECO:0000313" key="1">
    <source>
        <dbReference type="EMBL" id="CDY62898.1"/>
    </source>
</evidence>
<dbReference type="PaxDb" id="3708-A0A078JAP4"/>
<reference evidence="1 2" key="1">
    <citation type="journal article" date="2014" name="Science">
        <title>Plant genetics. Early allopolyploid evolution in the post-Neolithic Brassica napus oilseed genome.</title>
        <authorList>
            <person name="Chalhoub B."/>
            <person name="Denoeud F."/>
            <person name="Liu S."/>
            <person name="Parkin I.A."/>
            <person name="Tang H."/>
            <person name="Wang X."/>
            <person name="Chiquet J."/>
            <person name="Belcram H."/>
            <person name="Tong C."/>
            <person name="Samans B."/>
            <person name="Correa M."/>
            <person name="Da Silva C."/>
            <person name="Just J."/>
            <person name="Falentin C."/>
            <person name="Koh C.S."/>
            <person name="Le Clainche I."/>
            <person name="Bernard M."/>
            <person name="Bento P."/>
            <person name="Noel B."/>
            <person name="Labadie K."/>
            <person name="Alberti A."/>
            <person name="Charles M."/>
            <person name="Arnaud D."/>
            <person name="Guo H."/>
            <person name="Daviaud C."/>
            <person name="Alamery S."/>
            <person name="Jabbari K."/>
            <person name="Zhao M."/>
            <person name="Edger P.P."/>
            <person name="Chelaifa H."/>
            <person name="Tack D."/>
            <person name="Lassalle G."/>
            <person name="Mestiri I."/>
            <person name="Schnel N."/>
            <person name="Le Paslier M.C."/>
            <person name="Fan G."/>
            <person name="Renault V."/>
            <person name="Bayer P.E."/>
            <person name="Golicz A.A."/>
            <person name="Manoli S."/>
            <person name="Lee T.H."/>
            <person name="Thi V.H."/>
            <person name="Chalabi S."/>
            <person name="Hu Q."/>
            <person name="Fan C."/>
            <person name="Tollenaere R."/>
            <person name="Lu Y."/>
            <person name="Battail C."/>
            <person name="Shen J."/>
            <person name="Sidebottom C.H."/>
            <person name="Wang X."/>
            <person name="Canaguier A."/>
            <person name="Chauveau A."/>
            <person name="Berard A."/>
            <person name="Deniot G."/>
            <person name="Guan M."/>
            <person name="Liu Z."/>
            <person name="Sun F."/>
            <person name="Lim Y.P."/>
            <person name="Lyons E."/>
            <person name="Town C.D."/>
            <person name="Bancroft I."/>
            <person name="Wang X."/>
            <person name="Meng J."/>
            <person name="Ma J."/>
            <person name="Pires J.C."/>
            <person name="King G.J."/>
            <person name="Brunel D."/>
            <person name="Delourme R."/>
            <person name="Renard M."/>
            <person name="Aury J.M."/>
            <person name="Adams K.L."/>
            <person name="Batley J."/>
            <person name="Snowdon R.J."/>
            <person name="Tost J."/>
            <person name="Edwards D."/>
            <person name="Zhou Y."/>
            <person name="Hua W."/>
            <person name="Sharpe A.G."/>
            <person name="Paterson A.H."/>
            <person name="Guan C."/>
            <person name="Wincker P."/>
        </authorList>
    </citation>
    <scope>NUCLEOTIDE SEQUENCE [LARGE SCALE GENOMIC DNA]</scope>
    <source>
        <strain evidence="2">cv. Darmor-bzh</strain>
    </source>
</reference>